<dbReference type="SUPFAM" id="SSF55658">
    <property type="entry name" value="L9 N-domain-like"/>
    <property type="match status" value="2"/>
</dbReference>
<protein>
    <recommendedName>
        <fullName evidence="1">Ribonuclease H1 N-terminal domain-containing protein</fullName>
    </recommendedName>
</protein>
<dbReference type="InterPro" id="IPR037056">
    <property type="entry name" value="RNase_H1_N_sf"/>
</dbReference>
<keyword evidence="3" id="KW-1185">Reference proteome</keyword>
<dbReference type="EMBL" id="KN817519">
    <property type="protein sequence ID" value="KJA29519.1"/>
    <property type="molecule type" value="Genomic_DNA"/>
</dbReference>
<organism evidence="2 3">
    <name type="scientific">Hypholoma sublateritium (strain FD-334 SS-4)</name>
    <dbReference type="NCBI Taxonomy" id="945553"/>
    <lineage>
        <taxon>Eukaryota</taxon>
        <taxon>Fungi</taxon>
        <taxon>Dikarya</taxon>
        <taxon>Basidiomycota</taxon>
        <taxon>Agaricomycotina</taxon>
        <taxon>Agaricomycetes</taxon>
        <taxon>Agaricomycetidae</taxon>
        <taxon>Agaricales</taxon>
        <taxon>Agaricineae</taxon>
        <taxon>Strophariaceae</taxon>
        <taxon>Hypholoma</taxon>
    </lineage>
</organism>
<reference evidence="3" key="1">
    <citation type="submission" date="2014-04" db="EMBL/GenBank/DDBJ databases">
        <title>Evolutionary Origins and Diversification of the Mycorrhizal Mutualists.</title>
        <authorList>
            <consortium name="DOE Joint Genome Institute"/>
            <consortium name="Mycorrhizal Genomics Consortium"/>
            <person name="Kohler A."/>
            <person name="Kuo A."/>
            <person name="Nagy L.G."/>
            <person name="Floudas D."/>
            <person name="Copeland A."/>
            <person name="Barry K.W."/>
            <person name="Cichocki N."/>
            <person name="Veneault-Fourrey C."/>
            <person name="LaButti K."/>
            <person name="Lindquist E.A."/>
            <person name="Lipzen A."/>
            <person name="Lundell T."/>
            <person name="Morin E."/>
            <person name="Murat C."/>
            <person name="Riley R."/>
            <person name="Ohm R."/>
            <person name="Sun H."/>
            <person name="Tunlid A."/>
            <person name="Henrissat B."/>
            <person name="Grigoriev I.V."/>
            <person name="Hibbett D.S."/>
            <person name="Martin F."/>
        </authorList>
    </citation>
    <scope>NUCLEOTIDE SEQUENCE [LARGE SCALE GENOMIC DNA]</scope>
    <source>
        <strain evidence="3">FD-334 SS-4</strain>
    </source>
</reference>
<gene>
    <name evidence="2" type="ORF">HYPSUDRAFT_50880</name>
</gene>
<dbReference type="OrthoDB" id="3270804at2759"/>
<name>A0A0D2PFJ0_HYPSF</name>
<evidence type="ECO:0000313" key="3">
    <source>
        <dbReference type="Proteomes" id="UP000054270"/>
    </source>
</evidence>
<dbReference type="Pfam" id="PF01693">
    <property type="entry name" value="Cauli_VI"/>
    <property type="match status" value="2"/>
</dbReference>
<evidence type="ECO:0000259" key="1">
    <source>
        <dbReference type="Pfam" id="PF01693"/>
    </source>
</evidence>
<evidence type="ECO:0000313" key="2">
    <source>
        <dbReference type="EMBL" id="KJA29519.1"/>
    </source>
</evidence>
<dbReference type="AlphaFoldDB" id="A0A0D2PFJ0"/>
<dbReference type="Gene3D" id="3.40.970.10">
    <property type="entry name" value="Ribonuclease H1, N-terminal domain"/>
    <property type="match status" value="2"/>
</dbReference>
<dbReference type="Proteomes" id="UP000054270">
    <property type="component" value="Unassembled WGS sequence"/>
</dbReference>
<proteinExistence type="predicted"/>
<sequence length="224" mass="24385">MTTHILQSVAVSPATGWAIAHRGHDFDDPDEDFWYAVLVGRNPGVFYKSHDISANMLRIPGASVVKCHTEEEAESEFQSAVNNGIAEKVNLTETSRYLSMSDLSSLPQGAVPENKTSSLRWYSVTVGRSPGVYNGPSGLAANLSGVSGAVSTKFSSRRDAMHHFVCALEAGYLDGFYAIRSMSGRKKNSPKKAAQKLPVGADGLNKHQRYYQKKKLRAQACFVA</sequence>
<dbReference type="InterPro" id="IPR011320">
    <property type="entry name" value="RNase_H1_N"/>
</dbReference>
<feature type="domain" description="Ribonuclease H1 N-terminal" evidence="1">
    <location>
        <begin position="121"/>
        <end position="161"/>
    </location>
</feature>
<dbReference type="InterPro" id="IPR009027">
    <property type="entry name" value="Ribosomal_bL9/RNase_H1_N"/>
</dbReference>
<feature type="domain" description="Ribonuclease H1 N-terminal" evidence="1">
    <location>
        <begin position="34"/>
        <end position="74"/>
    </location>
</feature>
<accession>A0A0D2PFJ0</accession>